<feature type="domain" description="AB hydrolase-1" evidence="1">
    <location>
        <begin position="22"/>
        <end position="266"/>
    </location>
</feature>
<dbReference type="Pfam" id="PF00561">
    <property type="entry name" value="Abhydrolase_1"/>
    <property type="match status" value="1"/>
</dbReference>
<dbReference type="RefSeq" id="WP_190467239.1">
    <property type="nucleotide sequence ID" value="NZ_JACJPW010000051.1"/>
</dbReference>
<proteinExistence type="predicted"/>
<reference evidence="2" key="1">
    <citation type="journal article" date="2015" name="ISME J.">
        <title>Draft Genome Sequence of Streptomyces incarnatus NRRL8089, which Produces the Nucleoside Antibiotic Sinefungin.</title>
        <authorList>
            <person name="Oshima K."/>
            <person name="Hattori M."/>
            <person name="Shimizu H."/>
            <person name="Fukuda K."/>
            <person name="Nemoto M."/>
            <person name="Inagaki K."/>
            <person name="Tamura T."/>
        </authorList>
    </citation>
    <scope>NUCLEOTIDE SEQUENCE</scope>
    <source>
        <strain evidence="2">FACHB-1375</strain>
    </source>
</reference>
<dbReference type="GO" id="GO:0016787">
    <property type="term" value="F:hydrolase activity"/>
    <property type="evidence" value="ECO:0007669"/>
    <property type="project" value="UniProtKB-KW"/>
</dbReference>
<evidence type="ECO:0000313" key="2">
    <source>
        <dbReference type="EMBL" id="MBD2183266.1"/>
    </source>
</evidence>
<dbReference type="InterPro" id="IPR000073">
    <property type="entry name" value="AB_hydrolase_1"/>
</dbReference>
<protein>
    <submittedName>
        <fullName evidence="2">Alpha/beta hydrolase</fullName>
    </submittedName>
</protein>
<name>A0A926VFZ1_9CYAN</name>
<organism evidence="2 3">
    <name type="scientific">Aerosakkonema funiforme FACHB-1375</name>
    <dbReference type="NCBI Taxonomy" id="2949571"/>
    <lineage>
        <taxon>Bacteria</taxon>
        <taxon>Bacillati</taxon>
        <taxon>Cyanobacteriota</taxon>
        <taxon>Cyanophyceae</taxon>
        <taxon>Oscillatoriophycideae</taxon>
        <taxon>Aerosakkonematales</taxon>
        <taxon>Aerosakkonemataceae</taxon>
        <taxon>Aerosakkonema</taxon>
    </lineage>
</organism>
<reference evidence="2" key="2">
    <citation type="submission" date="2020-08" db="EMBL/GenBank/DDBJ databases">
        <authorList>
            <person name="Chen M."/>
            <person name="Teng W."/>
            <person name="Zhao L."/>
            <person name="Hu C."/>
            <person name="Zhou Y."/>
            <person name="Han B."/>
            <person name="Song L."/>
            <person name="Shu W."/>
        </authorList>
    </citation>
    <scope>NUCLEOTIDE SEQUENCE</scope>
    <source>
        <strain evidence="2">FACHB-1375</strain>
    </source>
</reference>
<dbReference type="Gene3D" id="3.40.50.1820">
    <property type="entry name" value="alpha/beta hydrolase"/>
    <property type="match status" value="1"/>
</dbReference>
<dbReference type="InterPro" id="IPR050266">
    <property type="entry name" value="AB_hydrolase_sf"/>
</dbReference>
<accession>A0A926VFZ1</accession>
<evidence type="ECO:0000259" key="1">
    <source>
        <dbReference type="Pfam" id="PF00561"/>
    </source>
</evidence>
<gene>
    <name evidence="2" type="ORF">H6G03_19730</name>
</gene>
<dbReference type="SUPFAM" id="SSF53474">
    <property type="entry name" value="alpha/beta-Hydrolases"/>
    <property type="match status" value="1"/>
</dbReference>
<dbReference type="PRINTS" id="PR00111">
    <property type="entry name" value="ABHYDROLASE"/>
</dbReference>
<dbReference type="Proteomes" id="UP000641646">
    <property type="component" value="Unassembled WGS sequence"/>
</dbReference>
<keyword evidence="2" id="KW-0378">Hydrolase</keyword>
<dbReference type="PRINTS" id="PR00412">
    <property type="entry name" value="EPOXHYDRLASE"/>
</dbReference>
<dbReference type="AlphaFoldDB" id="A0A926VFZ1"/>
<dbReference type="InterPro" id="IPR029058">
    <property type="entry name" value="AB_hydrolase_fold"/>
</dbReference>
<comment type="caution">
    <text evidence="2">The sequence shown here is derived from an EMBL/GenBank/DDBJ whole genome shotgun (WGS) entry which is preliminary data.</text>
</comment>
<dbReference type="EMBL" id="JACJPW010000051">
    <property type="protein sequence ID" value="MBD2183266.1"/>
    <property type="molecule type" value="Genomic_DNA"/>
</dbReference>
<evidence type="ECO:0000313" key="3">
    <source>
        <dbReference type="Proteomes" id="UP000641646"/>
    </source>
</evidence>
<dbReference type="InterPro" id="IPR000639">
    <property type="entry name" value="Epox_hydrolase-like"/>
</dbReference>
<sequence>MPEIVIDNVLLHYQCFGEGEDLVLIHGLAANLAFWYPGIASMLAQKYRVITYDLRGHGKSGMPVSGYSMGHMEHDLQGLLNHLGITRAHIVGHSFGARIAVHYAVSHPQQVATLTIADTQFRCLQPKMRLGDWLYWQSWKEQLLQHGVALPSDDEFISFKLLLEFDRIFNELTQKGIATKPSKLSLKNRDLGRKGAANWQKLMDTTTAKQEFDEGEEMTQEDIKKISMPTLAFYGEYSHCMPSCWKFKESIENCQVAVMPEVGHFHPVVKPELFVETLGQFLQAHPFNLGNFSSARSNNRVRPES</sequence>
<keyword evidence="3" id="KW-1185">Reference proteome</keyword>
<dbReference type="PANTHER" id="PTHR43798">
    <property type="entry name" value="MONOACYLGLYCEROL LIPASE"/>
    <property type="match status" value="1"/>
</dbReference>